<reference evidence="7 8" key="1">
    <citation type="journal article" date="2011" name="Proc. Natl. Acad. Sci. U.S.A.">
        <title>Evolutionary erosion of yeast sex chromosomes by mating-type switching accidents.</title>
        <authorList>
            <person name="Gordon J.L."/>
            <person name="Armisen D."/>
            <person name="Proux-Wera E."/>
            <person name="Oheigeartaigh S.S."/>
            <person name="Byrne K.P."/>
            <person name="Wolfe K.H."/>
        </authorList>
    </citation>
    <scope>NUCLEOTIDE SEQUENCE [LARGE SCALE GENOMIC DNA]</scope>
    <source>
        <strain evidence="8">ATCC 22294 / BCRC 22015 / CBS 2517 / CECT 1963 / NBRC 1671 / NRRL Y-8276</strain>
    </source>
</reference>
<name>H2AWP7_KAZAF</name>
<evidence type="ECO:0000256" key="4">
    <source>
        <dbReference type="ARBA" id="ARBA00022946"/>
    </source>
</evidence>
<dbReference type="Pfam" id="PF14877">
    <property type="entry name" value="mIF3"/>
    <property type="match status" value="1"/>
</dbReference>
<dbReference type="InParanoid" id="H2AWP7"/>
<dbReference type="GO" id="GO:0070124">
    <property type="term" value="P:mitochondrial translational initiation"/>
    <property type="evidence" value="ECO:0007669"/>
    <property type="project" value="EnsemblFungi"/>
</dbReference>
<comment type="subcellular location">
    <subcellularLocation>
        <location evidence="1">Mitochondrion</location>
    </subcellularLocation>
</comment>
<dbReference type="RefSeq" id="XP_003957932.1">
    <property type="nucleotide sequence ID" value="XM_003957883.1"/>
</dbReference>
<dbReference type="HOGENOM" id="CLU_057910_0_0_1"/>
<dbReference type="AlphaFoldDB" id="H2AWP7"/>
<dbReference type="EMBL" id="HE650826">
    <property type="protein sequence ID" value="CCF58797.1"/>
    <property type="molecule type" value="Genomic_DNA"/>
</dbReference>
<evidence type="ECO:0000256" key="5">
    <source>
        <dbReference type="ARBA" id="ARBA00023128"/>
    </source>
</evidence>
<proteinExistence type="inferred from homology"/>
<dbReference type="Proteomes" id="UP000005220">
    <property type="component" value="Chromosome 6"/>
</dbReference>
<keyword evidence="4" id="KW-0809">Transit peptide</keyword>
<organism evidence="7 8">
    <name type="scientific">Kazachstania africana (strain ATCC 22294 / BCRC 22015 / CBS 2517 / CECT 1963 / NBRC 1671 / NRRL Y-8276)</name>
    <name type="common">Yeast</name>
    <name type="synonym">Kluyveromyces africanus</name>
    <dbReference type="NCBI Taxonomy" id="1071382"/>
    <lineage>
        <taxon>Eukaryota</taxon>
        <taxon>Fungi</taxon>
        <taxon>Dikarya</taxon>
        <taxon>Ascomycota</taxon>
        <taxon>Saccharomycotina</taxon>
        <taxon>Saccharomycetes</taxon>
        <taxon>Saccharomycetales</taxon>
        <taxon>Saccharomycetaceae</taxon>
        <taxon>Kazachstania</taxon>
    </lineage>
</organism>
<gene>
    <name evidence="7" type="primary">KAFR0F02000</name>
    <name evidence="7" type="ORF">KAFR_0F02000</name>
</gene>
<evidence type="ECO:0000313" key="7">
    <source>
        <dbReference type="EMBL" id="CCF58797.1"/>
    </source>
</evidence>
<dbReference type="GeneID" id="13884265"/>
<dbReference type="OrthoDB" id="3996489at2759"/>
<dbReference type="eggNOG" id="ENOG502RY27">
    <property type="taxonomic scope" value="Eukaryota"/>
</dbReference>
<keyword evidence="8" id="KW-1185">Reference proteome</keyword>
<sequence>MFPLLRRLPVRRIPWVGYSNFTTSYVLRSDTNDLLYEILNSKNQGKTNIQSYKGIQEKKRQYPKTKERKKRIVVNWSTGSDRAKEAANFVISDIFKLNYKGSIKVVNPATNRLEFVNIRDYAKGLDLTKHGLSIVNVDHAAKGVQVPLVKIVNSKIALKNYSNLLAQQKEEQLAELGFKKKTMDASKNDSSLKHVRVSWQITLDDLSKQKANEILSLLKRGNKVNLYLGDKDTSNSRDWMENFEHLEDAGKEMTHLPKREVERRDAILSKVWEIIDEYSISPIISGNTNSKMLIKLSPKPSILEKVDKRDLKEQKKRQRQEKLQQRIERKKQLIASN</sequence>
<evidence type="ECO:0000256" key="6">
    <source>
        <dbReference type="SAM" id="MobiDB-lite"/>
    </source>
</evidence>
<comment type="similarity">
    <text evidence="2">Belongs to the AIM23 family.</text>
</comment>
<dbReference type="GO" id="GO:0005739">
    <property type="term" value="C:mitochondrion"/>
    <property type="evidence" value="ECO:0007669"/>
    <property type="project" value="UniProtKB-SubCell"/>
</dbReference>
<feature type="region of interest" description="Disordered" evidence="6">
    <location>
        <begin position="305"/>
        <end position="337"/>
    </location>
</feature>
<accession>H2AWP7</accession>
<evidence type="ECO:0000256" key="3">
    <source>
        <dbReference type="ARBA" id="ARBA00013994"/>
    </source>
</evidence>
<evidence type="ECO:0000256" key="2">
    <source>
        <dbReference type="ARBA" id="ARBA00008476"/>
    </source>
</evidence>
<dbReference type="GO" id="GO:0097177">
    <property type="term" value="F:mitochondrial ribosome binding"/>
    <property type="evidence" value="ECO:0007669"/>
    <property type="project" value="EnsemblFungi"/>
</dbReference>
<evidence type="ECO:0000313" key="8">
    <source>
        <dbReference type="Proteomes" id="UP000005220"/>
    </source>
</evidence>
<evidence type="ECO:0000256" key="1">
    <source>
        <dbReference type="ARBA" id="ARBA00004173"/>
    </source>
</evidence>
<dbReference type="FunCoup" id="H2AWP7">
    <property type="interactions" value="48"/>
</dbReference>
<dbReference type="InterPro" id="IPR029427">
    <property type="entry name" value="AIM23"/>
</dbReference>
<keyword evidence="5" id="KW-0496">Mitochondrion</keyword>
<protein>
    <recommendedName>
        <fullName evidence="3">Altered inheritance of mitochondria protein 23, mitochondrial</fullName>
    </recommendedName>
</protein>
<feature type="compositionally biased region" description="Basic and acidic residues" evidence="6">
    <location>
        <begin position="320"/>
        <end position="331"/>
    </location>
</feature>
<dbReference type="KEGG" id="kaf:KAFR_0F02000"/>